<proteinExistence type="predicted"/>
<protein>
    <submittedName>
        <fullName evidence="1">DUF2203 family protein</fullName>
    </submittedName>
</protein>
<gene>
    <name evidence="1" type="ORF">ENJ61_07705</name>
</gene>
<name>A0A7C5Q0C8_AQUAO</name>
<comment type="caution">
    <text evidence="1">The sequence shown here is derived from an EMBL/GenBank/DDBJ whole genome shotgun (WGS) entry which is preliminary data.</text>
</comment>
<reference evidence="1" key="1">
    <citation type="journal article" date="2020" name="mSystems">
        <title>Genome- and Community-Level Interaction Insights into Carbon Utilization and Element Cycling Functions of Hydrothermarchaeota in Hydrothermal Sediment.</title>
        <authorList>
            <person name="Zhou Z."/>
            <person name="Liu Y."/>
            <person name="Xu W."/>
            <person name="Pan J."/>
            <person name="Luo Z.H."/>
            <person name="Li M."/>
        </authorList>
    </citation>
    <scope>NUCLEOTIDE SEQUENCE [LARGE SCALE GENOMIC DNA]</scope>
    <source>
        <strain evidence="1">HyVt-501</strain>
    </source>
</reference>
<sequence>MKVFTLEQARELLQKIKPIVEDISLKKEELMDIYPRAEEEEDDLERMYYQTKAREIESQIKRNFLRIEEMGGVVKNVDPVQIDFLSYYGGRYIWLCWREDEETIMFWHELNDGITGRKPVSELEERRGQL</sequence>
<dbReference type="EMBL" id="DRNB01000282">
    <property type="protein sequence ID" value="HHJ64776.1"/>
    <property type="molecule type" value="Genomic_DNA"/>
</dbReference>
<dbReference type="AlphaFoldDB" id="A0A7C5Q0C8"/>
<evidence type="ECO:0000313" key="1">
    <source>
        <dbReference type="EMBL" id="HHJ64776.1"/>
    </source>
</evidence>
<organism evidence="1">
    <name type="scientific">Aquifex aeolicus</name>
    <dbReference type="NCBI Taxonomy" id="63363"/>
    <lineage>
        <taxon>Bacteria</taxon>
        <taxon>Pseudomonadati</taxon>
        <taxon>Aquificota</taxon>
        <taxon>Aquificia</taxon>
        <taxon>Aquificales</taxon>
        <taxon>Aquificaceae</taxon>
        <taxon>Aquifex</taxon>
    </lineage>
</organism>
<accession>A0A7C5Q0C8</accession>
<dbReference type="Pfam" id="PF09969">
    <property type="entry name" value="DUF2203"/>
    <property type="match status" value="1"/>
</dbReference>
<dbReference type="InterPro" id="IPR018699">
    <property type="entry name" value="DUF2203"/>
</dbReference>
<dbReference type="Proteomes" id="UP000885792">
    <property type="component" value="Unassembled WGS sequence"/>
</dbReference>
<dbReference type="PIRSF" id="PIRSF016498">
    <property type="entry name" value="UCP016498"/>
    <property type="match status" value="1"/>
</dbReference>